<keyword evidence="6 7" id="KW-0012">Acyltransferase</keyword>
<protein>
    <recommendedName>
        <fullName evidence="7">Palmitoyltransferase</fullName>
        <ecNumber evidence="7">2.3.1.225</ecNumber>
    </recommendedName>
</protein>
<evidence type="ECO:0000256" key="1">
    <source>
        <dbReference type="ARBA" id="ARBA00004141"/>
    </source>
</evidence>
<keyword evidence="5 7" id="KW-0472">Membrane</keyword>
<evidence type="ECO:0000313" key="9">
    <source>
        <dbReference type="EMBL" id="KAG9396071.1"/>
    </source>
</evidence>
<comment type="catalytic activity">
    <reaction evidence="7">
        <text>L-cysteinyl-[protein] + hexadecanoyl-CoA = S-hexadecanoyl-L-cysteinyl-[protein] + CoA</text>
        <dbReference type="Rhea" id="RHEA:36683"/>
        <dbReference type="Rhea" id="RHEA-COMP:10131"/>
        <dbReference type="Rhea" id="RHEA-COMP:11032"/>
        <dbReference type="ChEBI" id="CHEBI:29950"/>
        <dbReference type="ChEBI" id="CHEBI:57287"/>
        <dbReference type="ChEBI" id="CHEBI:57379"/>
        <dbReference type="ChEBI" id="CHEBI:74151"/>
        <dbReference type="EC" id="2.3.1.225"/>
    </reaction>
</comment>
<feature type="domain" description="Palmitoyltransferase DHHC" evidence="8">
    <location>
        <begin position="112"/>
        <end position="235"/>
    </location>
</feature>
<feature type="transmembrane region" description="Helical" evidence="7">
    <location>
        <begin position="162"/>
        <end position="183"/>
    </location>
</feature>
<evidence type="ECO:0000256" key="3">
    <source>
        <dbReference type="ARBA" id="ARBA00022692"/>
    </source>
</evidence>
<dbReference type="AlphaFoldDB" id="A0A8J6E3V8"/>
<feature type="transmembrane region" description="Helical" evidence="7">
    <location>
        <begin position="29"/>
        <end position="54"/>
    </location>
</feature>
<comment type="domain">
    <text evidence="7">The DHHC domain is required for palmitoyltransferase activity.</text>
</comment>
<keyword evidence="2 7" id="KW-0808">Transferase</keyword>
<dbReference type="PANTHER" id="PTHR12246">
    <property type="entry name" value="PALMITOYLTRANSFERASE ZDHHC16"/>
    <property type="match status" value="1"/>
</dbReference>
<dbReference type="GO" id="GO:0019706">
    <property type="term" value="F:protein-cysteine S-palmitoyltransferase activity"/>
    <property type="evidence" value="ECO:0007669"/>
    <property type="project" value="UniProtKB-EC"/>
</dbReference>
<keyword evidence="3 7" id="KW-0812">Transmembrane</keyword>
<comment type="similarity">
    <text evidence="7">Belongs to the DHHC palmitoyltransferase family.</text>
</comment>
<organism evidence="9 10">
    <name type="scientific">Carpediemonas membranifera</name>
    <dbReference type="NCBI Taxonomy" id="201153"/>
    <lineage>
        <taxon>Eukaryota</taxon>
        <taxon>Metamonada</taxon>
        <taxon>Carpediemonas-like organisms</taxon>
        <taxon>Carpediemonas</taxon>
    </lineage>
</organism>
<dbReference type="InterPro" id="IPR039859">
    <property type="entry name" value="PFA4/ZDH16/20/ERF2-like"/>
</dbReference>
<evidence type="ECO:0000256" key="6">
    <source>
        <dbReference type="ARBA" id="ARBA00023315"/>
    </source>
</evidence>
<dbReference type="InterPro" id="IPR001594">
    <property type="entry name" value="Palmitoyltrfase_DHHC"/>
</dbReference>
<accession>A0A8J6E3V8</accession>
<dbReference type="Pfam" id="PF01529">
    <property type="entry name" value="DHHC"/>
    <property type="match status" value="1"/>
</dbReference>
<dbReference type="Proteomes" id="UP000717585">
    <property type="component" value="Unassembled WGS sequence"/>
</dbReference>
<evidence type="ECO:0000313" key="10">
    <source>
        <dbReference type="Proteomes" id="UP000717585"/>
    </source>
</evidence>
<dbReference type="PROSITE" id="PS50216">
    <property type="entry name" value="DHHC"/>
    <property type="match status" value="1"/>
</dbReference>
<evidence type="ECO:0000259" key="8">
    <source>
        <dbReference type="Pfam" id="PF01529"/>
    </source>
</evidence>
<dbReference type="EC" id="2.3.1.225" evidence="7"/>
<comment type="subcellular location">
    <subcellularLocation>
        <location evidence="1">Membrane</location>
        <topology evidence="1">Multi-pass membrane protein</topology>
    </subcellularLocation>
</comment>
<reference evidence="9" key="1">
    <citation type="submission" date="2021-05" db="EMBL/GenBank/DDBJ databases">
        <title>A free-living protist that lacks canonical eukaryotic 1 DNA replication and segregation systems.</title>
        <authorList>
            <person name="Salas-Leiva D.E."/>
            <person name="Tromer E.C."/>
            <person name="Curtis B.A."/>
            <person name="Jerlstrom-Hultqvist J."/>
            <person name="Kolisko M."/>
            <person name="Yi Z."/>
            <person name="Salas-Leiva J.S."/>
            <person name="Gallot-Lavallee L."/>
            <person name="Kops G.J.P.L."/>
            <person name="Archibald J.M."/>
            <person name="Simpson A.G.B."/>
            <person name="Roger A.J."/>
        </authorList>
    </citation>
    <scope>NUCLEOTIDE SEQUENCE</scope>
    <source>
        <strain evidence="9">BICM</strain>
    </source>
</reference>
<comment type="caution">
    <text evidence="9">The sequence shown here is derived from an EMBL/GenBank/DDBJ whole genome shotgun (WGS) entry which is preliminary data.</text>
</comment>
<dbReference type="GO" id="GO:0016020">
    <property type="term" value="C:membrane"/>
    <property type="evidence" value="ECO:0007669"/>
    <property type="project" value="UniProtKB-SubCell"/>
</dbReference>
<sequence>MTEAAFGFKDVMFLSLKIAEVMFGVGLHIFQPLVIIFCFGLIAILSAFFGLGVVQPMDYMIFRVPWLVLTMFQAINISFNYVLCIVTGPGNPPFKEAIESGDVKINTDSTVKIKICKKCHRIKPERCHHCSLCKKCVYRMDHHCPWIATCVGHYNYPYFYKFLFHSWLGCGVAFVMAAPRMLGLWGLDRGGPAGVSYLTSLLALCGAIFLAVSFLLLWHTYLLCTNQTTLEFYDNKTDYHGLQANGHFTPNPYHLGWWKKNVEQAFGPGSFVQLLVKLIFPMRIRPAGDGIVWDKRTIMKAVQVKRT</sequence>
<feature type="transmembrane region" description="Helical" evidence="7">
    <location>
        <begin position="195"/>
        <end position="218"/>
    </location>
</feature>
<proteinExistence type="inferred from homology"/>
<keyword evidence="4 7" id="KW-1133">Transmembrane helix</keyword>
<dbReference type="EMBL" id="JAHDYR010000007">
    <property type="protein sequence ID" value="KAG9396071.1"/>
    <property type="molecule type" value="Genomic_DNA"/>
</dbReference>
<evidence type="ECO:0000256" key="5">
    <source>
        <dbReference type="ARBA" id="ARBA00023136"/>
    </source>
</evidence>
<name>A0A8J6E3V8_9EUKA</name>
<keyword evidence="10" id="KW-1185">Reference proteome</keyword>
<evidence type="ECO:0000256" key="2">
    <source>
        <dbReference type="ARBA" id="ARBA00022679"/>
    </source>
</evidence>
<evidence type="ECO:0000256" key="7">
    <source>
        <dbReference type="RuleBase" id="RU079119"/>
    </source>
</evidence>
<dbReference type="OrthoDB" id="331948at2759"/>
<evidence type="ECO:0000256" key="4">
    <source>
        <dbReference type="ARBA" id="ARBA00022989"/>
    </source>
</evidence>
<gene>
    <name evidence="9" type="ORF">J8273_2423</name>
</gene>